<evidence type="ECO:0000256" key="10">
    <source>
        <dbReference type="ARBA" id="ARBA00023098"/>
    </source>
</evidence>
<evidence type="ECO:0000256" key="9">
    <source>
        <dbReference type="ARBA" id="ARBA00023027"/>
    </source>
</evidence>
<dbReference type="Pfam" id="PF00725">
    <property type="entry name" value="3HCDH"/>
    <property type="match status" value="1"/>
</dbReference>
<dbReference type="Pfam" id="PF00378">
    <property type="entry name" value="ECH_1"/>
    <property type="match status" value="1"/>
</dbReference>
<comment type="pathway">
    <text evidence="1">Lipid metabolism; fatty acid beta-oxidation.</text>
</comment>
<dbReference type="GO" id="GO:0016509">
    <property type="term" value="F:long-chain (3S)-3-hydroxyacyl-CoA dehydrogenase (NAD+) activity"/>
    <property type="evidence" value="ECO:0007669"/>
    <property type="project" value="TreeGrafter"/>
</dbReference>
<dbReference type="InterPro" id="IPR006176">
    <property type="entry name" value="3-OHacyl-CoA_DH_NAD-bd"/>
</dbReference>
<evidence type="ECO:0000256" key="7">
    <source>
        <dbReference type="ARBA" id="ARBA00022963"/>
    </source>
</evidence>
<dbReference type="Gene3D" id="3.90.226.10">
    <property type="entry name" value="2-enoyl-CoA Hydratase, Chain A, domain 1"/>
    <property type="match status" value="1"/>
</dbReference>
<dbReference type="SUPFAM" id="SSF52096">
    <property type="entry name" value="ClpP/crotonase"/>
    <property type="match status" value="1"/>
</dbReference>
<dbReference type="InterPro" id="IPR001753">
    <property type="entry name" value="Enoyl-CoA_hydra/iso"/>
</dbReference>
<feature type="domain" description="3-hydroxyacyl-CoA dehydrogenase NAD binding" evidence="15">
    <location>
        <begin position="305"/>
        <end position="477"/>
    </location>
</feature>
<gene>
    <name evidence="16" type="ORF">FOKN1_1854</name>
</gene>
<keyword evidence="6" id="KW-0276">Fatty acid metabolism</keyword>
<dbReference type="CDD" id="cd06558">
    <property type="entry name" value="crotonase-like"/>
    <property type="match status" value="1"/>
</dbReference>
<evidence type="ECO:0000256" key="11">
    <source>
        <dbReference type="ARBA" id="ARBA00023239"/>
    </source>
</evidence>
<keyword evidence="12" id="KW-0511">Multifunctional enzyme</keyword>
<comment type="similarity">
    <text evidence="2">In the central section; belongs to the 3-hydroxyacyl-CoA dehydrogenase family.</text>
</comment>
<accession>A0A1Z4VRG8</accession>
<sequence length="676" mass="74126">MSWQDWRLDTDAAGIAWLTLDRHDAGTNVLTEQVLEEFNQALEQLEQSPPAGLVIRSAKPNGFIAGADVRAFTDLESRDQALELIRRGQAACDRLEALPCPTLALIRGFCLGGGLELALACRYRIAVDVPNTRLGLPEVRLGIHPGFGGSVRSIAAIGAPAALDLMLTGRSVSARQARRLGLVQHAVPERHAQTAARTLLQEARALPRLAWWKRAANHRLARPLLAAFMRRKVAAKARPEHYPAPYALLDLWVKHGDDRRAMLDAEAESVADLIRGDTAQNLVRVFFLQDRLKGLAKGNKSDPTHVHVIGAGVMGGDIAAWCALQGWRVTLQDQSPARIAPAIGRAGKLFRKRLKIQREITAALDRLIPDHRGQHVEHADVVIEAIFEDREAKQQLYQAIEPRMKSDALLATNTSSIPLEELASVMARPQRLVGLHFFNPVARMQLVEVVRGEKTAPEVVDRALAFTRAIDRLPLPVASKPGFLVNRILMPYLLEAVELVEEGVPPARIDAAAEAFGMPMGPITLADTVGLDICLHVARILGEAFGLAMPARLEQLVADGHLGKKSGRGFYRYHKDKQIKTRDSGSAAPTDIESRLVLRLLNEAAACLREGVVEDGDLLDAGMIFGTGFAPFRGGPMHYADDRSAGAILVELHDLEARHGGRFAPDPWWEQRQETD</sequence>
<evidence type="ECO:0000256" key="8">
    <source>
        <dbReference type="ARBA" id="ARBA00023002"/>
    </source>
</evidence>
<keyword evidence="8" id="KW-0560">Oxidoreductase</keyword>
<dbReference type="EC" id="4.2.1.17" evidence="5"/>
<dbReference type="UniPathway" id="UPA00659"/>
<evidence type="ECO:0000313" key="17">
    <source>
        <dbReference type="Proteomes" id="UP000218765"/>
    </source>
</evidence>
<dbReference type="Gene3D" id="1.10.1040.10">
    <property type="entry name" value="N-(1-d-carboxylethyl)-l-norvaline Dehydrogenase, domain 2"/>
    <property type="match status" value="2"/>
</dbReference>
<dbReference type="InterPro" id="IPR006180">
    <property type="entry name" value="3-OHacyl-CoA_DH_CS"/>
</dbReference>
<organism evidence="16 17">
    <name type="scientific">Thiohalobacter thiocyanaticus</name>
    <dbReference type="NCBI Taxonomy" id="585455"/>
    <lineage>
        <taxon>Bacteria</taxon>
        <taxon>Pseudomonadati</taxon>
        <taxon>Pseudomonadota</taxon>
        <taxon>Gammaproteobacteria</taxon>
        <taxon>Thiohalobacterales</taxon>
        <taxon>Thiohalobacteraceae</taxon>
        <taxon>Thiohalobacter</taxon>
    </lineage>
</organism>
<dbReference type="OrthoDB" id="5389341at2"/>
<evidence type="ECO:0000256" key="12">
    <source>
        <dbReference type="ARBA" id="ARBA00023268"/>
    </source>
</evidence>
<dbReference type="KEGG" id="ttc:FOKN1_1854"/>
<dbReference type="GO" id="GO:0006635">
    <property type="term" value="P:fatty acid beta-oxidation"/>
    <property type="evidence" value="ECO:0007669"/>
    <property type="project" value="UniProtKB-UniPathway"/>
</dbReference>
<dbReference type="SUPFAM" id="SSF48179">
    <property type="entry name" value="6-phosphogluconate dehydrogenase C-terminal domain-like"/>
    <property type="match status" value="2"/>
</dbReference>
<keyword evidence="17" id="KW-1185">Reference proteome</keyword>
<evidence type="ECO:0000259" key="15">
    <source>
        <dbReference type="Pfam" id="PF02737"/>
    </source>
</evidence>
<dbReference type="EMBL" id="AP018052">
    <property type="protein sequence ID" value="BAZ94240.1"/>
    <property type="molecule type" value="Genomic_DNA"/>
</dbReference>
<dbReference type="SUPFAM" id="SSF51735">
    <property type="entry name" value="NAD(P)-binding Rossmann-fold domains"/>
    <property type="match status" value="1"/>
</dbReference>
<proteinExistence type="inferred from homology"/>
<evidence type="ECO:0000256" key="1">
    <source>
        <dbReference type="ARBA" id="ARBA00005005"/>
    </source>
</evidence>
<dbReference type="InterPro" id="IPR013328">
    <property type="entry name" value="6PGD_dom2"/>
</dbReference>
<dbReference type="InterPro" id="IPR029045">
    <property type="entry name" value="ClpP/crotonase-like_dom_sf"/>
</dbReference>
<evidence type="ECO:0000256" key="5">
    <source>
        <dbReference type="ARBA" id="ARBA00012076"/>
    </source>
</evidence>
<evidence type="ECO:0000256" key="13">
    <source>
        <dbReference type="ARBA" id="ARBA00049556"/>
    </source>
</evidence>
<dbReference type="InterPro" id="IPR036291">
    <property type="entry name" value="NAD(P)-bd_dom_sf"/>
</dbReference>
<comment type="similarity">
    <text evidence="3">In the N-terminal section; belongs to the enoyl-CoA hydratase/isomerase family.</text>
</comment>
<protein>
    <recommendedName>
        <fullName evidence="5">enoyl-CoA hydratase</fullName>
        <ecNumber evidence="5">4.2.1.17</ecNumber>
    </recommendedName>
</protein>
<dbReference type="GO" id="GO:0070403">
    <property type="term" value="F:NAD+ binding"/>
    <property type="evidence" value="ECO:0007669"/>
    <property type="project" value="InterPro"/>
</dbReference>
<dbReference type="Proteomes" id="UP000218765">
    <property type="component" value="Chromosome"/>
</dbReference>
<dbReference type="InterPro" id="IPR006108">
    <property type="entry name" value="3HC_DH_C"/>
</dbReference>
<reference evidence="16 17" key="1">
    <citation type="submission" date="2017-05" db="EMBL/GenBank/DDBJ databases">
        <title>Thiocyanate degradation by Thiohalobacter thiocyanaticus FOKN1.</title>
        <authorList>
            <person name="Oshiki M."/>
            <person name="Fukushima T."/>
            <person name="Kawano S."/>
            <person name="Nakagawa J."/>
        </authorList>
    </citation>
    <scope>NUCLEOTIDE SEQUENCE [LARGE SCALE GENOMIC DNA]</scope>
    <source>
        <strain evidence="16 17">FOKN1</strain>
    </source>
</reference>
<dbReference type="PANTHER" id="PTHR43612:SF3">
    <property type="entry name" value="TRIFUNCTIONAL ENZYME SUBUNIT ALPHA, MITOCHONDRIAL"/>
    <property type="match status" value="1"/>
</dbReference>
<dbReference type="FunFam" id="3.40.50.720:FF:000009">
    <property type="entry name" value="Fatty oxidation complex, alpha subunit"/>
    <property type="match status" value="1"/>
</dbReference>
<dbReference type="Pfam" id="PF02737">
    <property type="entry name" value="3HCDH_N"/>
    <property type="match status" value="1"/>
</dbReference>
<dbReference type="InterPro" id="IPR050136">
    <property type="entry name" value="FA_oxidation_alpha_subunit"/>
</dbReference>
<dbReference type="PANTHER" id="PTHR43612">
    <property type="entry name" value="TRIFUNCTIONAL ENZYME SUBUNIT ALPHA"/>
    <property type="match status" value="1"/>
</dbReference>
<dbReference type="GO" id="GO:0004300">
    <property type="term" value="F:enoyl-CoA hydratase activity"/>
    <property type="evidence" value="ECO:0007669"/>
    <property type="project" value="UniProtKB-EC"/>
</dbReference>
<evidence type="ECO:0000313" key="16">
    <source>
        <dbReference type="EMBL" id="BAZ94240.1"/>
    </source>
</evidence>
<evidence type="ECO:0000256" key="3">
    <source>
        <dbReference type="ARBA" id="ARBA00008750"/>
    </source>
</evidence>
<keyword evidence="9" id="KW-0520">NAD</keyword>
<dbReference type="PROSITE" id="PS00067">
    <property type="entry name" value="3HCDH"/>
    <property type="match status" value="1"/>
</dbReference>
<evidence type="ECO:0000259" key="14">
    <source>
        <dbReference type="Pfam" id="PF00725"/>
    </source>
</evidence>
<feature type="domain" description="3-hydroxyacyl-CoA dehydrogenase C-terminal" evidence="14">
    <location>
        <begin position="482"/>
        <end position="573"/>
    </location>
</feature>
<dbReference type="InterPro" id="IPR008927">
    <property type="entry name" value="6-PGluconate_DH-like_C_sf"/>
</dbReference>
<name>A0A1Z4VRG8_9GAMM</name>
<evidence type="ECO:0000256" key="2">
    <source>
        <dbReference type="ARBA" id="ARBA00007005"/>
    </source>
</evidence>
<dbReference type="AlphaFoldDB" id="A0A1Z4VRG8"/>
<keyword evidence="11" id="KW-0456">Lyase</keyword>
<evidence type="ECO:0000256" key="6">
    <source>
        <dbReference type="ARBA" id="ARBA00022832"/>
    </source>
</evidence>
<comment type="similarity">
    <text evidence="4">Belongs to the 3-hydroxyacyl-CoA dehydrogenase family.</text>
</comment>
<keyword evidence="10" id="KW-0443">Lipid metabolism</keyword>
<keyword evidence="7" id="KW-0442">Lipid degradation</keyword>
<dbReference type="Gene3D" id="3.40.50.720">
    <property type="entry name" value="NAD(P)-binding Rossmann-like Domain"/>
    <property type="match status" value="1"/>
</dbReference>
<evidence type="ECO:0000256" key="4">
    <source>
        <dbReference type="ARBA" id="ARBA00009463"/>
    </source>
</evidence>
<comment type="catalytic activity">
    <reaction evidence="13">
        <text>a (3S)-3-hydroxyacyl-CoA + NAD(+) = a 3-oxoacyl-CoA + NADH + H(+)</text>
        <dbReference type="Rhea" id="RHEA:22432"/>
        <dbReference type="ChEBI" id="CHEBI:15378"/>
        <dbReference type="ChEBI" id="CHEBI:57318"/>
        <dbReference type="ChEBI" id="CHEBI:57540"/>
        <dbReference type="ChEBI" id="CHEBI:57945"/>
        <dbReference type="ChEBI" id="CHEBI:90726"/>
        <dbReference type="EC" id="1.1.1.35"/>
    </reaction>
</comment>
<dbReference type="RefSeq" id="WP_096366356.1">
    <property type="nucleotide sequence ID" value="NZ_AP018052.1"/>
</dbReference>